<name>A0A5J5EI16_9PEZI</name>
<comment type="caution">
    <text evidence="1">The sequence shown here is derived from an EMBL/GenBank/DDBJ whole genome shotgun (WGS) entry which is preliminary data.</text>
</comment>
<sequence>MRNIESGRFRDQAVAYGVVVGHEVTSVQCNASPTLEAQKYEEHEREVLSAIKDVQEHSDSRIKDVASHYGIARNTLTTRVQERMHGAREAHVAQMLHSPVKENALGLSLKHREL</sequence>
<accession>A0A5J5EI16</accession>
<reference evidence="1 2" key="1">
    <citation type="submission" date="2019-09" db="EMBL/GenBank/DDBJ databases">
        <title>Draft genome of the ectomycorrhizal ascomycete Sphaerosporella brunnea.</title>
        <authorList>
            <consortium name="DOE Joint Genome Institute"/>
            <person name="Benucci G.M."/>
            <person name="Marozzi G."/>
            <person name="Antonielli L."/>
            <person name="Sanchez S."/>
            <person name="Marco P."/>
            <person name="Wang X."/>
            <person name="Falini L.B."/>
            <person name="Barry K."/>
            <person name="Haridas S."/>
            <person name="Lipzen A."/>
            <person name="Labutti K."/>
            <person name="Grigoriev I.V."/>
            <person name="Murat C."/>
            <person name="Martin F."/>
            <person name="Albertini E."/>
            <person name="Donnini D."/>
            <person name="Bonito G."/>
        </authorList>
    </citation>
    <scope>NUCLEOTIDE SEQUENCE [LARGE SCALE GENOMIC DNA]</scope>
    <source>
        <strain evidence="1 2">Sb_GMNB300</strain>
    </source>
</reference>
<evidence type="ECO:0000313" key="2">
    <source>
        <dbReference type="Proteomes" id="UP000326924"/>
    </source>
</evidence>
<proteinExistence type="predicted"/>
<evidence type="ECO:0000313" key="1">
    <source>
        <dbReference type="EMBL" id="KAA8895352.1"/>
    </source>
</evidence>
<dbReference type="EMBL" id="VXIS01000271">
    <property type="protein sequence ID" value="KAA8895352.1"/>
    <property type="molecule type" value="Genomic_DNA"/>
</dbReference>
<protein>
    <submittedName>
        <fullName evidence="1">Uncharacterized protein</fullName>
    </submittedName>
</protein>
<dbReference type="InParanoid" id="A0A5J5EI16"/>
<keyword evidence="2" id="KW-1185">Reference proteome</keyword>
<organism evidence="1 2">
    <name type="scientific">Sphaerosporella brunnea</name>
    <dbReference type="NCBI Taxonomy" id="1250544"/>
    <lineage>
        <taxon>Eukaryota</taxon>
        <taxon>Fungi</taxon>
        <taxon>Dikarya</taxon>
        <taxon>Ascomycota</taxon>
        <taxon>Pezizomycotina</taxon>
        <taxon>Pezizomycetes</taxon>
        <taxon>Pezizales</taxon>
        <taxon>Pyronemataceae</taxon>
        <taxon>Sphaerosporella</taxon>
    </lineage>
</organism>
<dbReference type="AlphaFoldDB" id="A0A5J5EI16"/>
<gene>
    <name evidence="1" type="ORF">FN846DRAFT_894244</name>
</gene>
<dbReference type="Proteomes" id="UP000326924">
    <property type="component" value="Unassembled WGS sequence"/>
</dbReference>